<proteinExistence type="predicted"/>
<protein>
    <submittedName>
        <fullName evidence="2">Uncharacterized protein</fullName>
    </submittedName>
</protein>
<keyword evidence="1" id="KW-1133">Transmembrane helix</keyword>
<reference evidence="2" key="1">
    <citation type="submission" date="2019-08" db="EMBL/GenBank/DDBJ databases">
        <authorList>
            <person name="Kucharzyk K."/>
            <person name="Murdoch R.W."/>
            <person name="Higgins S."/>
            <person name="Loffler F."/>
        </authorList>
    </citation>
    <scope>NUCLEOTIDE SEQUENCE</scope>
</reference>
<evidence type="ECO:0000256" key="1">
    <source>
        <dbReference type="SAM" id="Phobius"/>
    </source>
</evidence>
<name>A0A645GY59_9ZZZZ</name>
<evidence type="ECO:0000313" key="2">
    <source>
        <dbReference type="EMBL" id="MPN31668.1"/>
    </source>
</evidence>
<keyword evidence="1" id="KW-0812">Transmembrane</keyword>
<dbReference type="EMBL" id="VSSQ01083296">
    <property type="protein sequence ID" value="MPN31668.1"/>
    <property type="molecule type" value="Genomic_DNA"/>
</dbReference>
<sequence>MCYENFHKDQSSWTATDFDKYYNKKGEEIQLRQENILGKAAFSIPWIGNINEFFQTVLGDRVFVLLIFSDIIIYSILFDMIWTDYRNSKIDDSIIVIKDIETNEEISEDQKD</sequence>
<dbReference type="AlphaFoldDB" id="A0A645GY59"/>
<organism evidence="2">
    <name type="scientific">bioreactor metagenome</name>
    <dbReference type="NCBI Taxonomy" id="1076179"/>
    <lineage>
        <taxon>unclassified sequences</taxon>
        <taxon>metagenomes</taxon>
        <taxon>ecological metagenomes</taxon>
    </lineage>
</organism>
<feature type="transmembrane region" description="Helical" evidence="1">
    <location>
        <begin position="62"/>
        <end position="82"/>
    </location>
</feature>
<keyword evidence="1" id="KW-0472">Membrane</keyword>
<gene>
    <name evidence="2" type="ORF">SDC9_179142</name>
</gene>
<comment type="caution">
    <text evidence="2">The sequence shown here is derived from an EMBL/GenBank/DDBJ whole genome shotgun (WGS) entry which is preliminary data.</text>
</comment>
<accession>A0A645GY59</accession>